<proteinExistence type="inferred from homology"/>
<sequence>MYRTVLITGAGGQLGHDLVNIFSQANYQVHGLTREELDITNQDNVKSVFKEINPDIVLHSAAYTAVDKAEDDVDSAYLVNAIGTRNIAIESNKYDAKVVYVSTDYVFDGTAVEPIHEFHDVSPIGVYGRSKLAGENYIRDLCNKFFIVRTSWVYGKNGNNFVKTMLDLSKRVENIDVVYDQIGCPTNTLDLAEKILELTDTNKFGIYHISNTGSCSWYEFAQTIFKITNNTVKVNPVSSDQFIRKAKRPKYSVLDHMSLRINGFKPMNNWESSLEKFLQS</sequence>
<dbReference type="STRING" id="1246626.BleG1_3544"/>
<dbReference type="FunFam" id="3.40.50.720:FF:000159">
    <property type="entry name" value="dTDP-4-dehydrorhamnose reductase"/>
    <property type="match status" value="1"/>
</dbReference>
<evidence type="ECO:0000313" key="4">
    <source>
        <dbReference type="EMBL" id="AIC96091.1"/>
    </source>
</evidence>
<reference evidence="4 5" key="1">
    <citation type="journal article" date="2014" name="Gene">
        <title>A comparative genomic analysis of the alkalitolerant soil bacterium Bacillus lehensis G1.</title>
        <authorList>
            <person name="Noor Y.M."/>
            <person name="Samsulrizal N.H."/>
            <person name="Jema'on N.A."/>
            <person name="Low K.O."/>
            <person name="Ramli A.N."/>
            <person name="Alias N.I."/>
            <person name="Damis S.I."/>
            <person name="Fuzi S.F."/>
            <person name="Isa M.N."/>
            <person name="Murad A.M."/>
            <person name="Raih M.F."/>
            <person name="Bakar F.D."/>
            <person name="Najimudin N."/>
            <person name="Mahadi N.M."/>
            <person name="Illias R.M."/>
        </authorList>
    </citation>
    <scope>NUCLEOTIDE SEQUENCE [LARGE SCALE GENOMIC DNA]</scope>
    <source>
        <strain evidence="4 5">G1</strain>
    </source>
</reference>
<evidence type="ECO:0000256" key="1">
    <source>
        <dbReference type="ARBA" id="ARBA00010944"/>
    </source>
</evidence>
<dbReference type="AlphaFoldDB" id="A0A060LXY1"/>
<dbReference type="EMBL" id="CP003923">
    <property type="protein sequence ID" value="AIC96091.1"/>
    <property type="molecule type" value="Genomic_DNA"/>
</dbReference>
<dbReference type="RefSeq" id="WP_038483696.1">
    <property type="nucleotide sequence ID" value="NZ_CP003923.1"/>
</dbReference>
<dbReference type="SUPFAM" id="SSF51735">
    <property type="entry name" value="NAD(P)-binding Rossmann-fold domains"/>
    <property type="match status" value="1"/>
</dbReference>
<dbReference type="EC" id="1.1.1.133" evidence="2"/>
<dbReference type="KEGG" id="ble:BleG1_3544"/>
<dbReference type="NCBIfam" id="TIGR01214">
    <property type="entry name" value="rmlD"/>
    <property type="match status" value="1"/>
</dbReference>
<dbReference type="Gene3D" id="3.40.50.720">
    <property type="entry name" value="NAD(P)-binding Rossmann-like Domain"/>
    <property type="match status" value="1"/>
</dbReference>
<evidence type="ECO:0000313" key="5">
    <source>
        <dbReference type="Proteomes" id="UP000027142"/>
    </source>
</evidence>
<feature type="domain" description="RmlD-like substrate binding" evidence="3">
    <location>
        <begin position="4"/>
        <end position="279"/>
    </location>
</feature>
<dbReference type="eggNOG" id="COG1091">
    <property type="taxonomic scope" value="Bacteria"/>
</dbReference>
<keyword evidence="2" id="KW-0521">NADP</keyword>
<dbReference type="PATRIC" id="fig|1246626.3.peg.3533"/>
<dbReference type="Proteomes" id="UP000027142">
    <property type="component" value="Chromosome"/>
</dbReference>
<dbReference type="InterPro" id="IPR005913">
    <property type="entry name" value="dTDP_dehydrorham_reduct"/>
</dbReference>
<dbReference type="CDD" id="cd05254">
    <property type="entry name" value="dTDP_HR_like_SDR_e"/>
    <property type="match status" value="1"/>
</dbReference>
<evidence type="ECO:0000259" key="3">
    <source>
        <dbReference type="Pfam" id="PF04321"/>
    </source>
</evidence>
<dbReference type="InterPro" id="IPR029903">
    <property type="entry name" value="RmlD-like-bd"/>
</dbReference>
<comment type="pathway">
    <text evidence="2">Carbohydrate biosynthesis; dTDP-L-rhamnose biosynthesis.</text>
</comment>
<keyword evidence="5" id="KW-1185">Reference proteome</keyword>
<comment type="function">
    <text evidence="2">Catalyzes the reduction of dTDP-6-deoxy-L-lyxo-4-hexulose to yield dTDP-L-rhamnose.</text>
</comment>
<dbReference type="GO" id="GO:0005829">
    <property type="term" value="C:cytosol"/>
    <property type="evidence" value="ECO:0007669"/>
    <property type="project" value="TreeGrafter"/>
</dbReference>
<gene>
    <name evidence="4" type="ORF">BleG1_3544</name>
</gene>
<dbReference type="Pfam" id="PF04321">
    <property type="entry name" value="RmlD_sub_bind"/>
    <property type="match status" value="1"/>
</dbReference>
<comment type="similarity">
    <text evidence="1 2">Belongs to the dTDP-4-dehydrorhamnose reductase family.</text>
</comment>
<organism evidence="4 5">
    <name type="scientific">Shouchella lehensis G1</name>
    <dbReference type="NCBI Taxonomy" id="1246626"/>
    <lineage>
        <taxon>Bacteria</taxon>
        <taxon>Bacillati</taxon>
        <taxon>Bacillota</taxon>
        <taxon>Bacilli</taxon>
        <taxon>Bacillales</taxon>
        <taxon>Bacillaceae</taxon>
        <taxon>Shouchella</taxon>
    </lineage>
</organism>
<dbReference type="OrthoDB" id="9803892at2"/>
<name>A0A060LXY1_9BACI</name>
<dbReference type="UniPathway" id="UPA00124"/>
<dbReference type="HOGENOM" id="CLU_045518_1_2_9"/>
<dbReference type="InterPro" id="IPR036291">
    <property type="entry name" value="NAD(P)-bd_dom_sf"/>
</dbReference>
<keyword evidence="2" id="KW-0560">Oxidoreductase</keyword>
<evidence type="ECO:0000256" key="2">
    <source>
        <dbReference type="RuleBase" id="RU364082"/>
    </source>
</evidence>
<accession>A0A060LXY1</accession>
<protein>
    <recommendedName>
        <fullName evidence="2">dTDP-4-dehydrorhamnose reductase</fullName>
        <ecNumber evidence="2">1.1.1.133</ecNumber>
    </recommendedName>
</protein>
<dbReference type="PANTHER" id="PTHR10491">
    <property type="entry name" value="DTDP-4-DEHYDRORHAMNOSE REDUCTASE"/>
    <property type="match status" value="1"/>
</dbReference>
<dbReference type="PANTHER" id="PTHR10491:SF4">
    <property type="entry name" value="METHIONINE ADENOSYLTRANSFERASE 2 SUBUNIT BETA"/>
    <property type="match status" value="1"/>
</dbReference>
<dbReference type="Gene3D" id="3.90.25.10">
    <property type="entry name" value="UDP-galactose 4-epimerase, domain 1"/>
    <property type="match status" value="1"/>
</dbReference>
<dbReference type="GO" id="GO:0008831">
    <property type="term" value="F:dTDP-4-dehydrorhamnose reductase activity"/>
    <property type="evidence" value="ECO:0007669"/>
    <property type="project" value="UniProtKB-EC"/>
</dbReference>
<dbReference type="GO" id="GO:0019305">
    <property type="term" value="P:dTDP-rhamnose biosynthetic process"/>
    <property type="evidence" value="ECO:0007669"/>
    <property type="project" value="UniProtKB-UniPathway"/>
</dbReference>